<keyword evidence="2" id="KW-1185">Reference proteome</keyword>
<name>A0ABX0GNR4_9GAMM</name>
<organism evidence="1 2">
    <name type="scientific">Photorhabdus tasmaniensis</name>
    <dbReference type="NCBI Taxonomy" id="1004159"/>
    <lineage>
        <taxon>Bacteria</taxon>
        <taxon>Pseudomonadati</taxon>
        <taxon>Pseudomonadota</taxon>
        <taxon>Gammaproteobacteria</taxon>
        <taxon>Enterobacterales</taxon>
        <taxon>Morganellaceae</taxon>
        <taxon>Photorhabdus</taxon>
    </lineage>
</organism>
<dbReference type="RefSeq" id="WP_133814841.1">
    <property type="nucleotide sequence ID" value="NZ_CAWPIF010000058.1"/>
</dbReference>
<dbReference type="EMBL" id="PUJU01000058">
    <property type="protein sequence ID" value="NHB89857.1"/>
    <property type="molecule type" value="Genomic_DNA"/>
</dbReference>
<dbReference type="Proteomes" id="UP000697802">
    <property type="component" value="Unassembled WGS sequence"/>
</dbReference>
<reference evidence="1 2" key="1">
    <citation type="submission" date="2018-02" db="EMBL/GenBank/DDBJ databases">
        <authorList>
            <person name="Machado R.A."/>
        </authorList>
    </citation>
    <scope>NUCLEOTIDE SEQUENCE [LARGE SCALE GENOMIC DNA]</scope>
    <source>
        <strain evidence="1 2">T327</strain>
    </source>
</reference>
<evidence type="ECO:0000313" key="2">
    <source>
        <dbReference type="Proteomes" id="UP000697802"/>
    </source>
</evidence>
<evidence type="ECO:0000313" key="1">
    <source>
        <dbReference type="EMBL" id="NHB89857.1"/>
    </source>
</evidence>
<protein>
    <recommendedName>
        <fullName evidence="3">DUF695 domain-containing protein</fullName>
    </recommendedName>
</protein>
<accession>A0ABX0GNR4</accession>
<proteinExistence type="predicted"/>
<sequence length="141" mass="16544">MVKGNKKASYIVSFSLLDEPLKALFEPIYEDEHTLNGIFSVDFFDVEAIYSGAQDYRFDTYSDMNYSRAELEYFFVRGIGKAILDFCASHKNKVKVIIYFPMKPTLAQYYERLLKKYSDGVKYIYRKDLADEESLYVIEIL</sequence>
<gene>
    <name evidence="1" type="ORF">C5471_19980</name>
</gene>
<comment type="caution">
    <text evidence="1">The sequence shown here is derived from an EMBL/GenBank/DDBJ whole genome shotgun (WGS) entry which is preliminary data.</text>
</comment>
<evidence type="ECO:0008006" key="3">
    <source>
        <dbReference type="Google" id="ProtNLM"/>
    </source>
</evidence>